<dbReference type="Proteomes" id="UP001596175">
    <property type="component" value="Unassembled WGS sequence"/>
</dbReference>
<sequence>MSRDDLARRQAELLAALVAGGPAPDGVDPARVALEADALRAKRRRVLARLLPADVHAALGDDVGPRLDAWIAAHPRRVGTSMRADADAFVAALRADGTLPRRRRGLRRLLEARGVSAWRPR</sequence>
<evidence type="ECO:0000259" key="1">
    <source>
        <dbReference type="Pfam" id="PF26136"/>
    </source>
</evidence>
<dbReference type="Pfam" id="PF26136">
    <property type="entry name" value="SCO6045_C"/>
    <property type="match status" value="1"/>
</dbReference>
<comment type="caution">
    <text evidence="2">The sequence shown here is derived from an EMBL/GenBank/DDBJ whole genome shotgun (WGS) entry which is preliminary data.</text>
</comment>
<proteinExistence type="predicted"/>
<evidence type="ECO:0000313" key="2">
    <source>
        <dbReference type="EMBL" id="MFC5137344.1"/>
    </source>
</evidence>
<gene>
    <name evidence="2" type="ORF">ACFPK1_03820</name>
</gene>
<evidence type="ECO:0000313" key="3">
    <source>
        <dbReference type="Proteomes" id="UP001596175"/>
    </source>
</evidence>
<dbReference type="EMBL" id="JBHSKG010000002">
    <property type="protein sequence ID" value="MFC5137344.1"/>
    <property type="molecule type" value="Genomic_DNA"/>
</dbReference>
<dbReference type="RefSeq" id="WP_378019578.1">
    <property type="nucleotide sequence ID" value="NZ_JBHSKG010000002.1"/>
</dbReference>
<feature type="domain" description="SCO6045-like C-terminal" evidence="1">
    <location>
        <begin position="7"/>
        <end position="95"/>
    </location>
</feature>
<dbReference type="InterPro" id="IPR058711">
    <property type="entry name" value="SCO6045-like_C"/>
</dbReference>
<organism evidence="2 3">
    <name type="scientific">Actinomycetospora rhizophila</name>
    <dbReference type="NCBI Taxonomy" id="1416876"/>
    <lineage>
        <taxon>Bacteria</taxon>
        <taxon>Bacillati</taxon>
        <taxon>Actinomycetota</taxon>
        <taxon>Actinomycetes</taxon>
        <taxon>Pseudonocardiales</taxon>
        <taxon>Pseudonocardiaceae</taxon>
        <taxon>Actinomycetospora</taxon>
    </lineage>
</organism>
<name>A0ABV9Z7P9_9PSEU</name>
<accession>A0ABV9Z7P9</accession>
<protein>
    <recommendedName>
        <fullName evidence="1">SCO6045-like C-terminal domain-containing protein</fullName>
    </recommendedName>
</protein>
<keyword evidence="3" id="KW-1185">Reference proteome</keyword>
<reference evidence="3" key="1">
    <citation type="journal article" date="2019" name="Int. J. Syst. Evol. Microbiol.">
        <title>The Global Catalogue of Microorganisms (GCM) 10K type strain sequencing project: providing services to taxonomists for standard genome sequencing and annotation.</title>
        <authorList>
            <consortium name="The Broad Institute Genomics Platform"/>
            <consortium name="The Broad Institute Genome Sequencing Center for Infectious Disease"/>
            <person name="Wu L."/>
            <person name="Ma J."/>
        </authorList>
    </citation>
    <scope>NUCLEOTIDE SEQUENCE [LARGE SCALE GENOMIC DNA]</scope>
    <source>
        <strain evidence="3">XZYJ18</strain>
    </source>
</reference>